<reference evidence="5 6" key="1">
    <citation type="submission" date="2020-05" db="EMBL/GenBank/DDBJ databases">
        <title>Draft genome sequence of Mycobacterium hippocampi DL, isolated from European seabass, Dicentrarchus labrax, reared in fish farms.</title>
        <authorList>
            <person name="Stathopoulou P."/>
            <person name="Asimakis E."/>
            <person name="Tzokas K."/>
            <person name="Batargias C."/>
            <person name="Tsiamis G."/>
        </authorList>
    </citation>
    <scope>NUCLEOTIDE SEQUENCE [LARGE SCALE GENOMIC DNA]</scope>
    <source>
        <strain evidence="5 6">DL</strain>
    </source>
</reference>
<keyword evidence="6" id="KW-1185">Reference proteome</keyword>
<evidence type="ECO:0000256" key="2">
    <source>
        <dbReference type="ARBA" id="ARBA00022801"/>
    </source>
</evidence>
<comment type="caution">
    <text evidence="5">The sequence shown here is derived from an EMBL/GenBank/DDBJ whole genome shotgun (WGS) entry which is preliminary data.</text>
</comment>
<dbReference type="Pfam" id="PF13365">
    <property type="entry name" value="Trypsin_2"/>
    <property type="match status" value="1"/>
</dbReference>
<keyword evidence="4" id="KW-0472">Membrane</keyword>
<evidence type="ECO:0000256" key="3">
    <source>
        <dbReference type="SAM" id="MobiDB-lite"/>
    </source>
</evidence>
<dbReference type="InterPro" id="IPR009003">
    <property type="entry name" value="Peptidase_S1_PA"/>
</dbReference>
<evidence type="ECO:0000256" key="1">
    <source>
        <dbReference type="ARBA" id="ARBA00022670"/>
    </source>
</evidence>
<dbReference type="PANTHER" id="PTHR43343:SF3">
    <property type="entry name" value="PROTEASE DO-LIKE 8, CHLOROPLASTIC"/>
    <property type="match status" value="1"/>
</dbReference>
<dbReference type="GO" id="GO:0004252">
    <property type="term" value="F:serine-type endopeptidase activity"/>
    <property type="evidence" value="ECO:0007669"/>
    <property type="project" value="InterPro"/>
</dbReference>
<evidence type="ECO:0000256" key="4">
    <source>
        <dbReference type="SAM" id="Phobius"/>
    </source>
</evidence>
<name>A0A850Q2Y7_9MYCO</name>
<feature type="region of interest" description="Disordered" evidence="3">
    <location>
        <begin position="1"/>
        <end position="64"/>
    </location>
</feature>
<proteinExistence type="predicted"/>
<feature type="transmembrane region" description="Helical" evidence="4">
    <location>
        <begin position="74"/>
        <end position="97"/>
    </location>
</feature>
<keyword evidence="4" id="KW-1133">Transmembrane helix</keyword>
<feature type="compositionally biased region" description="Basic and acidic residues" evidence="3">
    <location>
        <begin position="1"/>
        <end position="14"/>
    </location>
</feature>
<dbReference type="SUPFAM" id="SSF50494">
    <property type="entry name" value="Trypsin-like serine proteases"/>
    <property type="match status" value="1"/>
</dbReference>
<sequence length="316" mass="31142">MSEPGSDPRFDLGRRPAGPGFLPPGPTGSAQQSHREPGQPIPTRVRVGPEPQTAPPVPAPLAVPAAPRRTRGSVALLVGACLLVAAAAGSGAGYLVAGPGAGSALRQYPPSAAGPAPGAAPDAQSASQALLPSVVQVSAGNSRGSGFAIDDQGRIMTNSHVIGGFQRVMVRMADGRRSAARVVGTDRATDVAVLEVAGAPPPAAALGVSNVLAIGQPVIAVGAPLGLTSTVTAGIISAVGRTARLGPQPEQQLLQTDASINPGNSGGPLANLEGQVIGVNTAIATVGGPEAGNIGIGFAVPIDRAIEVARQIIQNG</sequence>
<keyword evidence="4" id="KW-0812">Transmembrane</keyword>
<dbReference type="RefSeq" id="WP_178362189.1">
    <property type="nucleotide sequence ID" value="NZ_JABFYL010000050.1"/>
</dbReference>
<accession>A0A850Q2Y7</accession>
<evidence type="ECO:0000313" key="5">
    <source>
        <dbReference type="EMBL" id="NVN54006.1"/>
    </source>
</evidence>
<keyword evidence="2" id="KW-0378">Hydrolase</keyword>
<dbReference type="PRINTS" id="PR00834">
    <property type="entry name" value="PROTEASES2C"/>
</dbReference>
<dbReference type="GO" id="GO:0006508">
    <property type="term" value="P:proteolysis"/>
    <property type="evidence" value="ECO:0007669"/>
    <property type="project" value="UniProtKB-KW"/>
</dbReference>
<dbReference type="InterPro" id="IPR051201">
    <property type="entry name" value="Chloro_Bact_Ser_Proteases"/>
</dbReference>
<feature type="compositionally biased region" description="Pro residues" evidence="3">
    <location>
        <begin position="52"/>
        <end position="61"/>
    </location>
</feature>
<organism evidence="5 6">
    <name type="scientific">Mycolicibacterium hippocampi</name>
    <dbReference type="NCBI Taxonomy" id="659824"/>
    <lineage>
        <taxon>Bacteria</taxon>
        <taxon>Bacillati</taxon>
        <taxon>Actinomycetota</taxon>
        <taxon>Actinomycetes</taxon>
        <taxon>Mycobacteriales</taxon>
        <taxon>Mycobacteriaceae</taxon>
        <taxon>Mycolicibacterium</taxon>
    </lineage>
</organism>
<evidence type="ECO:0000313" key="6">
    <source>
        <dbReference type="Proteomes" id="UP000570517"/>
    </source>
</evidence>
<protein>
    <recommendedName>
        <fullName evidence="7">Serine protease</fullName>
    </recommendedName>
</protein>
<dbReference type="Proteomes" id="UP000570517">
    <property type="component" value="Unassembled WGS sequence"/>
</dbReference>
<dbReference type="EMBL" id="JABFYL010000050">
    <property type="protein sequence ID" value="NVN54006.1"/>
    <property type="molecule type" value="Genomic_DNA"/>
</dbReference>
<dbReference type="PANTHER" id="PTHR43343">
    <property type="entry name" value="PEPTIDASE S12"/>
    <property type="match status" value="1"/>
</dbReference>
<dbReference type="Gene3D" id="2.40.10.120">
    <property type="match status" value="1"/>
</dbReference>
<dbReference type="AlphaFoldDB" id="A0A850Q2Y7"/>
<dbReference type="InterPro" id="IPR001940">
    <property type="entry name" value="Peptidase_S1C"/>
</dbReference>
<keyword evidence="1" id="KW-0645">Protease</keyword>
<evidence type="ECO:0008006" key="7">
    <source>
        <dbReference type="Google" id="ProtNLM"/>
    </source>
</evidence>
<gene>
    <name evidence="5" type="ORF">HLY00_3103</name>
</gene>